<dbReference type="OrthoDB" id="677565at2"/>
<dbReference type="RefSeq" id="WP_121197232.1">
    <property type="nucleotide sequence ID" value="NZ_RBKU01000001.1"/>
</dbReference>
<dbReference type="EMBL" id="RBKU01000001">
    <property type="protein sequence ID" value="RKR81546.1"/>
    <property type="molecule type" value="Genomic_DNA"/>
</dbReference>
<proteinExistence type="predicted"/>
<comment type="caution">
    <text evidence="2">The sequence shown here is derived from an EMBL/GenBank/DDBJ whole genome shotgun (WGS) entry which is preliminary data.</text>
</comment>
<reference evidence="2 3" key="1">
    <citation type="submission" date="2018-10" db="EMBL/GenBank/DDBJ databases">
        <title>Genomic Encyclopedia of Archaeal and Bacterial Type Strains, Phase II (KMG-II): from individual species to whole genera.</title>
        <authorList>
            <person name="Goeker M."/>
        </authorList>
    </citation>
    <scope>NUCLEOTIDE SEQUENCE [LARGE SCALE GENOMIC DNA]</scope>
    <source>
        <strain evidence="2 3">DSM 18602</strain>
    </source>
</reference>
<gene>
    <name evidence="2" type="ORF">BDD43_1693</name>
</gene>
<evidence type="ECO:0000256" key="1">
    <source>
        <dbReference type="SAM" id="SignalP"/>
    </source>
</evidence>
<dbReference type="Proteomes" id="UP000268007">
    <property type="component" value="Unassembled WGS sequence"/>
</dbReference>
<evidence type="ECO:0000313" key="2">
    <source>
        <dbReference type="EMBL" id="RKR81546.1"/>
    </source>
</evidence>
<accession>A0A495IXW4</accession>
<dbReference type="AlphaFoldDB" id="A0A495IXW4"/>
<feature type="chain" id="PRO_5019869926" description="Outer membrane protein with beta-barrel domain" evidence="1">
    <location>
        <begin position="19"/>
        <end position="431"/>
    </location>
</feature>
<feature type="signal peptide" evidence="1">
    <location>
        <begin position="1"/>
        <end position="18"/>
    </location>
</feature>
<name>A0A495IXW4_9SPHI</name>
<keyword evidence="1" id="KW-0732">Signal</keyword>
<evidence type="ECO:0000313" key="3">
    <source>
        <dbReference type="Proteomes" id="UP000268007"/>
    </source>
</evidence>
<evidence type="ECO:0008006" key="4">
    <source>
        <dbReference type="Google" id="ProtNLM"/>
    </source>
</evidence>
<sequence length="431" mass="48919">MKYILLFTALLCPFYALSQANYHKGSITITNDKVLIGYIDYHEWTINPESIHFKTSLDDKKSDIYYPASIQSFTVDGLDGYLSYKGSISMNKTNFPDLPVAKDTSSKEASFFLRMIVKGNNVALLSYTDGLKTRFFIQEKSEQPYELGFQRYYAGSNTDIKLDNRYLGQLADLIARYAQSNVGMLEKVQTTAYTEDDIEGIVNMINGTTKANRAKRTTDNGLSSLRFFAGAGFSVASSTFHREPNFENGSGTTTTPQVNFGLDIFTNPVVQKFLFRLEAGLSYINPVIKNQQALTTLSLLPYTLTSTYTYNQYNLRITPQFIYNLYNANSLKVYIDAGLIVNVSKYTNQSYVTFTTLSADYRITPATVNYPPYKLEDTWISYSFQSGVVFNKRIELFLNYMIPSSYLTYQGGYSLQTAYYNAGVHYFFGHH</sequence>
<keyword evidence="3" id="KW-1185">Reference proteome</keyword>
<organism evidence="2 3">
    <name type="scientific">Mucilaginibacter gracilis</name>
    <dbReference type="NCBI Taxonomy" id="423350"/>
    <lineage>
        <taxon>Bacteria</taxon>
        <taxon>Pseudomonadati</taxon>
        <taxon>Bacteroidota</taxon>
        <taxon>Sphingobacteriia</taxon>
        <taxon>Sphingobacteriales</taxon>
        <taxon>Sphingobacteriaceae</taxon>
        <taxon>Mucilaginibacter</taxon>
    </lineage>
</organism>
<protein>
    <recommendedName>
        <fullName evidence="4">Outer membrane protein with beta-barrel domain</fullName>
    </recommendedName>
</protein>